<feature type="transmembrane region" description="Helical" evidence="1">
    <location>
        <begin position="220"/>
        <end position="247"/>
    </location>
</feature>
<dbReference type="AlphaFoldDB" id="A0A812EBR1"/>
<evidence type="ECO:0000313" key="2">
    <source>
        <dbReference type="EMBL" id="CAE1320499.1"/>
    </source>
</evidence>
<evidence type="ECO:0000313" key="3">
    <source>
        <dbReference type="Proteomes" id="UP000597762"/>
    </source>
</evidence>
<organism evidence="2 3">
    <name type="scientific">Acanthosepion pharaonis</name>
    <name type="common">Pharaoh cuttlefish</name>
    <name type="synonym">Sepia pharaonis</name>
    <dbReference type="NCBI Taxonomy" id="158019"/>
    <lineage>
        <taxon>Eukaryota</taxon>
        <taxon>Metazoa</taxon>
        <taxon>Spiralia</taxon>
        <taxon>Lophotrochozoa</taxon>
        <taxon>Mollusca</taxon>
        <taxon>Cephalopoda</taxon>
        <taxon>Coleoidea</taxon>
        <taxon>Decapodiformes</taxon>
        <taxon>Sepiida</taxon>
        <taxon>Sepiina</taxon>
        <taxon>Sepiidae</taxon>
        <taxon>Acanthosepion</taxon>
    </lineage>
</organism>
<sequence length="258" mass="29873">MEYLYGTVYGAQGCARLGLVKNSKLHFHLFLVSFLSVPLTTGLFFFSFFFFSRIPLFPFFLSFFYHSLSFSLSLALMYSTSLFHSFCPFNLSLISSLYLYNPPLFFCLCTFHISLTQFWHILHLSISLILYILFFSISLYIPLFSLFLHSTSISLSFYIPLLSLSLSLYIPLLSLSFYTFHFSLSLYKFHFSLYLCIPFLFLSMHSTFFALCIPSLSSSILHILCLSLSLSYFASLLFSFTLSIYFFPFFPSSSISPF</sequence>
<evidence type="ECO:0000256" key="1">
    <source>
        <dbReference type="SAM" id="Phobius"/>
    </source>
</evidence>
<dbReference type="Proteomes" id="UP000597762">
    <property type="component" value="Unassembled WGS sequence"/>
</dbReference>
<feature type="transmembrane region" description="Helical" evidence="1">
    <location>
        <begin position="104"/>
        <end position="122"/>
    </location>
</feature>
<keyword evidence="1" id="KW-0472">Membrane</keyword>
<comment type="caution">
    <text evidence="2">The sequence shown here is derived from an EMBL/GenBank/DDBJ whole genome shotgun (WGS) entry which is preliminary data.</text>
</comment>
<feature type="transmembrane region" description="Helical" evidence="1">
    <location>
        <begin position="128"/>
        <end position="148"/>
    </location>
</feature>
<gene>
    <name evidence="2" type="ORF">SPHA_70767</name>
</gene>
<feature type="transmembrane region" description="Helical" evidence="1">
    <location>
        <begin position="191"/>
        <end position="213"/>
    </location>
</feature>
<keyword evidence="3" id="KW-1185">Reference proteome</keyword>
<protein>
    <submittedName>
        <fullName evidence="2">Uncharacterized protein</fullName>
    </submittedName>
</protein>
<reference evidence="2" key="1">
    <citation type="submission" date="2021-01" db="EMBL/GenBank/DDBJ databases">
        <authorList>
            <person name="Li R."/>
            <person name="Bekaert M."/>
        </authorList>
    </citation>
    <scope>NUCLEOTIDE SEQUENCE</scope>
    <source>
        <strain evidence="2">Farmed</strain>
    </source>
</reference>
<feature type="transmembrane region" description="Helical" evidence="1">
    <location>
        <begin position="155"/>
        <end position="179"/>
    </location>
</feature>
<keyword evidence="1" id="KW-0812">Transmembrane</keyword>
<dbReference type="EMBL" id="CAHIKZ030005176">
    <property type="protein sequence ID" value="CAE1320499.1"/>
    <property type="molecule type" value="Genomic_DNA"/>
</dbReference>
<feature type="transmembrane region" description="Helical" evidence="1">
    <location>
        <begin position="63"/>
        <end position="83"/>
    </location>
</feature>
<name>A0A812EBR1_ACAPH</name>
<keyword evidence="1" id="KW-1133">Transmembrane helix</keyword>
<proteinExistence type="predicted"/>
<feature type="transmembrane region" description="Helical" evidence="1">
    <location>
        <begin position="29"/>
        <end position="51"/>
    </location>
</feature>
<accession>A0A812EBR1</accession>